<evidence type="ECO:0000313" key="2">
    <source>
        <dbReference type="EMBL" id="KXZ53114.1"/>
    </source>
</evidence>
<organism evidence="2 3">
    <name type="scientific">Gonium pectorale</name>
    <name type="common">Green alga</name>
    <dbReference type="NCBI Taxonomy" id="33097"/>
    <lineage>
        <taxon>Eukaryota</taxon>
        <taxon>Viridiplantae</taxon>
        <taxon>Chlorophyta</taxon>
        <taxon>core chlorophytes</taxon>
        <taxon>Chlorophyceae</taxon>
        <taxon>CS clade</taxon>
        <taxon>Chlamydomonadales</taxon>
        <taxon>Volvocaceae</taxon>
        <taxon>Gonium</taxon>
    </lineage>
</organism>
<accession>A0A150GTK8</accession>
<evidence type="ECO:0000313" key="3">
    <source>
        <dbReference type="Proteomes" id="UP000075714"/>
    </source>
</evidence>
<feature type="compositionally biased region" description="Low complexity" evidence="1">
    <location>
        <begin position="7"/>
        <end position="42"/>
    </location>
</feature>
<dbReference type="AlphaFoldDB" id="A0A150GTK8"/>
<dbReference type="EMBL" id="LSYV01000008">
    <property type="protein sequence ID" value="KXZ53114.1"/>
    <property type="molecule type" value="Genomic_DNA"/>
</dbReference>
<feature type="compositionally biased region" description="Gly residues" evidence="1">
    <location>
        <begin position="93"/>
        <end position="116"/>
    </location>
</feature>
<proteinExistence type="predicted"/>
<sequence length="404" mass="37856">MGGQVTAWAPDGLAPLPGAELAPGPQAAVLSLGGASRPPAAAGGDGPAAGTSGAGEERSLRPIAAGESGPAGAAAGGGGGLKRKASDTAPSPEGGGDGGAQAGGGAARGEGGGGEGPPAKRKEVERTPPPPAAGDGDPTVPMAMAAAAVAAANAGGISLGLPVTPQDEAMAAAGMAAAAAALPAPSAPTSDALAAATAAAAAPLAQLFAPGSSGRGGGGGGPPALQQHIGLGRRLFNAIASQLPAGAELDSLLPPRYGLLGAIYSFPDGGARIGAALWDGSAVRDLGAQDLVPGAGAPSILLPSTASMAELEAVGSSLSKGQGPVLGPYLLSRPEVATDGSMQLMCQLLVPQAEPLSQSDLNAVIAQSLTPAAVANLLTAEPVVASGDGPSPPMAVAAASAAAT</sequence>
<gene>
    <name evidence="2" type="ORF">GPECTOR_7g1004</name>
</gene>
<dbReference type="Proteomes" id="UP000075714">
    <property type="component" value="Unassembled WGS sequence"/>
</dbReference>
<keyword evidence="3" id="KW-1185">Reference proteome</keyword>
<comment type="caution">
    <text evidence="2">The sequence shown here is derived from an EMBL/GenBank/DDBJ whole genome shotgun (WGS) entry which is preliminary data.</text>
</comment>
<feature type="compositionally biased region" description="Low complexity" evidence="1">
    <location>
        <begin position="64"/>
        <end position="73"/>
    </location>
</feature>
<reference evidence="3" key="1">
    <citation type="journal article" date="2016" name="Nat. Commun.">
        <title>The Gonium pectorale genome demonstrates co-option of cell cycle regulation during the evolution of multicellularity.</title>
        <authorList>
            <person name="Hanschen E.R."/>
            <person name="Marriage T.N."/>
            <person name="Ferris P.J."/>
            <person name="Hamaji T."/>
            <person name="Toyoda A."/>
            <person name="Fujiyama A."/>
            <person name="Neme R."/>
            <person name="Noguchi H."/>
            <person name="Minakuchi Y."/>
            <person name="Suzuki M."/>
            <person name="Kawai-Toyooka H."/>
            <person name="Smith D.R."/>
            <person name="Sparks H."/>
            <person name="Anderson J."/>
            <person name="Bakaric R."/>
            <person name="Luria V."/>
            <person name="Karger A."/>
            <person name="Kirschner M.W."/>
            <person name="Durand P.M."/>
            <person name="Michod R.E."/>
            <person name="Nozaki H."/>
            <person name="Olson B.J."/>
        </authorList>
    </citation>
    <scope>NUCLEOTIDE SEQUENCE [LARGE SCALE GENOMIC DNA]</scope>
    <source>
        <strain evidence="3">NIES-2863</strain>
    </source>
</reference>
<dbReference type="OrthoDB" id="553160at2759"/>
<name>A0A150GTK8_GONPE</name>
<evidence type="ECO:0000256" key="1">
    <source>
        <dbReference type="SAM" id="MobiDB-lite"/>
    </source>
</evidence>
<feature type="region of interest" description="Disordered" evidence="1">
    <location>
        <begin position="1"/>
        <end position="140"/>
    </location>
</feature>
<protein>
    <submittedName>
        <fullName evidence="2">Uncharacterized protein</fullName>
    </submittedName>
</protein>